<name>A0A6J8E7B3_MYTCO</name>
<protein>
    <submittedName>
        <fullName evidence="2">Uncharacterized protein</fullName>
    </submittedName>
</protein>
<sequence length="276" mass="32701">MSSEIRKHLTREHGSTDWFIGDLRRSIFKELAILESGRSTETFETATCTFYTNSKSHEIWPNTNSPQKSYQISCAYCKEPHFSSECTKYTDHNDRMKIVKEDRLCFNCLRRHRVVDCKSKSNCKKVDRRHHTSLRSKEHDKETLSTSSTYTDHSKEPVQSTKHKANLGEKEETHNTEDKTERNTINIEHISRIMDTSRTKQKSTGPLTVNETDKSDLMWTRDTNQNKYFYDDLQGMRISKSPFKQLTLYQELDYREKLTRKKESEINVTPYYKKLW</sequence>
<organism evidence="2 3">
    <name type="scientific">Mytilus coruscus</name>
    <name type="common">Sea mussel</name>
    <dbReference type="NCBI Taxonomy" id="42192"/>
    <lineage>
        <taxon>Eukaryota</taxon>
        <taxon>Metazoa</taxon>
        <taxon>Spiralia</taxon>
        <taxon>Lophotrochozoa</taxon>
        <taxon>Mollusca</taxon>
        <taxon>Bivalvia</taxon>
        <taxon>Autobranchia</taxon>
        <taxon>Pteriomorphia</taxon>
        <taxon>Mytilida</taxon>
        <taxon>Mytiloidea</taxon>
        <taxon>Mytilidae</taxon>
        <taxon>Mytilinae</taxon>
        <taxon>Mytilus</taxon>
    </lineage>
</organism>
<feature type="compositionally biased region" description="Basic and acidic residues" evidence="1">
    <location>
        <begin position="166"/>
        <end position="179"/>
    </location>
</feature>
<gene>
    <name evidence="2" type="ORF">MCOR_48176</name>
</gene>
<evidence type="ECO:0000313" key="2">
    <source>
        <dbReference type="EMBL" id="CAC5415482.1"/>
    </source>
</evidence>
<dbReference type="OrthoDB" id="6155266at2759"/>
<keyword evidence="3" id="KW-1185">Reference proteome</keyword>
<feature type="region of interest" description="Disordered" evidence="1">
    <location>
        <begin position="128"/>
        <end position="179"/>
    </location>
</feature>
<proteinExistence type="predicted"/>
<dbReference type="AlphaFoldDB" id="A0A6J8E7B3"/>
<evidence type="ECO:0000256" key="1">
    <source>
        <dbReference type="SAM" id="MobiDB-lite"/>
    </source>
</evidence>
<evidence type="ECO:0000313" key="3">
    <source>
        <dbReference type="Proteomes" id="UP000507470"/>
    </source>
</evidence>
<dbReference type="Proteomes" id="UP000507470">
    <property type="component" value="Unassembled WGS sequence"/>
</dbReference>
<dbReference type="EMBL" id="CACVKT020008444">
    <property type="protein sequence ID" value="CAC5415482.1"/>
    <property type="molecule type" value="Genomic_DNA"/>
</dbReference>
<reference evidence="2 3" key="1">
    <citation type="submission" date="2020-06" db="EMBL/GenBank/DDBJ databases">
        <authorList>
            <person name="Li R."/>
            <person name="Bekaert M."/>
        </authorList>
    </citation>
    <scope>NUCLEOTIDE SEQUENCE [LARGE SCALE GENOMIC DNA]</scope>
    <source>
        <strain evidence="3">wild</strain>
    </source>
</reference>
<accession>A0A6J8E7B3</accession>